<evidence type="ECO:0000256" key="5">
    <source>
        <dbReference type="ARBA" id="ARBA00022692"/>
    </source>
</evidence>
<keyword evidence="5 8" id="KW-0812">Transmembrane</keyword>
<dbReference type="CDD" id="cd06261">
    <property type="entry name" value="TM_PBP2"/>
    <property type="match status" value="1"/>
</dbReference>
<feature type="transmembrane region" description="Helical" evidence="8">
    <location>
        <begin position="172"/>
        <end position="195"/>
    </location>
</feature>
<dbReference type="EMBL" id="JAJEKE010000006">
    <property type="protein sequence ID" value="MCQ1529685.1"/>
    <property type="molecule type" value="Genomic_DNA"/>
</dbReference>
<evidence type="ECO:0000256" key="6">
    <source>
        <dbReference type="ARBA" id="ARBA00022989"/>
    </source>
</evidence>
<dbReference type="Gene3D" id="1.10.3720.10">
    <property type="entry name" value="MetI-like"/>
    <property type="match status" value="1"/>
</dbReference>
<dbReference type="PROSITE" id="PS50928">
    <property type="entry name" value="ABC_TM1"/>
    <property type="match status" value="1"/>
</dbReference>
<feature type="transmembrane region" description="Helical" evidence="8">
    <location>
        <begin position="201"/>
        <end position="220"/>
    </location>
</feature>
<feature type="transmembrane region" description="Helical" evidence="8">
    <location>
        <begin position="232"/>
        <end position="252"/>
    </location>
</feature>
<name>A0ABT1NEL8_9FIRM</name>
<evidence type="ECO:0000313" key="11">
    <source>
        <dbReference type="Proteomes" id="UP001651880"/>
    </source>
</evidence>
<proteinExistence type="inferred from homology"/>
<comment type="subcellular location">
    <subcellularLocation>
        <location evidence="1 8">Cell membrane</location>
        <topology evidence="1 8">Multi-pass membrane protein</topology>
    </subcellularLocation>
</comment>
<sequence>MGKKIFNWFYTAAVFVFLYAPIAVLMAMSFNESQYNALPFKFSMRWFEALAQNEKLIDATMNSLYLAAITGIICVILATALMLGNQEASAKIKALVNSAVVLPLTIPWLIMGLSLLLLLKSLGLDRNFLMLLIGHVVISLPYAVLVISARMQDMDKSVQEASYSLGANEWTTFIRVIFPMISPAMLAGGFMAFMVSFDNFVLSYFLIPTGTTTLPIEIYSSIKFGFTPEINAISTIILALSLLVISIIAAIMGSSLKNLFR</sequence>
<dbReference type="Proteomes" id="UP001651880">
    <property type="component" value="Unassembled WGS sequence"/>
</dbReference>
<dbReference type="RefSeq" id="WP_255227197.1">
    <property type="nucleotide sequence ID" value="NZ_JAJEKE010000006.1"/>
</dbReference>
<comment type="caution">
    <text evidence="10">The sequence shown here is derived from an EMBL/GenBank/DDBJ whole genome shotgun (WGS) entry which is preliminary data.</text>
</comment>
<feature type="transmembrane region" description="Helical" evidence="8">
    <location>
        <begin position="128"/>
        <end position="151"/>
    </location>
</feature>
<evidence type="ECO:0000256" key="1">
    <source>
        <dbReference type="ARBA" id="ARBA00004651"/>
    </source>
</evidence>
<evidence type="ECO:0000313" key="10">
    <source>
        <dbReference type="EMBL" id="MCQ1529685.1"/>
    </source>
</evidence>
<dbReference type="InterPro" id="IPR000515">
    <property type="entry name" value="MetI-like"/>
</dbReference>
<evidence type="ECO:0000256" key="4">
    <source>
        <dbReference type="ARBA" id="ARBA00022475"/>
    </source>
</evidence>
<keyword evidence="4" id="KW-1003">Cell membrane</keyword>
<feature type="domain" description="ABC transmembrane type-1" evidence="9">
    <location>
        <begin position="60"/>
        <end position="249"/>
    </location>
</feature>
<evidence type="ECO:0000256" key="8">
    <source>
        <dbReference type="RuleBase" id="RU363032"/>
    </source>
</evidence>
<dbReference type="SUPFAM" id="SSF161098">
    <property type="entry name" value="MetI-like"/>
    <property type="match status" value="1"/>
</dbReference>
<dbReference type="PANTHER" id="PTHR43848">
    <property type="entry name" value="PUTRESCINE TRANSPORT SYSTEM PERMEASE PROTEIN POTI"/>
    <property type="match status" value="1"/>
</dbReference>
<dbReference type="PANTHER" id="PTHR43848:SF2">
    <property type="entry name" value="PUTRESCINE TRANSPORT SYSTEM PERMEASE PROTEIN POTI"/>
    <property type="match status" value="1"/>
</dbReference>
<reference evidence="10 11" key="1">
    <citation type="submission" date="2021-10" db="EMBL/GenBank/DDBJ databases">
        <title>Lutispora strain m25 sp. nov., a thermophilic, non-spore-forming bacterium isolated from a lab-scale methanogenic bioreactor digesting anaerobic sludge.</title>
        <authorList>
            <person name="El Houari A."/>
            <person name="Mcdonald J."/>
        </authorList>
    </citation>
    <scope>NUCLEOTIDE SEQUENCE [LARGE SCALE GENOMIC DNA]</scope>
    <source>
        <strain evidence="11">m25</strain>
    </source>
</reference>
<evidence type="ECO:0000256" key="2">
    <source>
        <dbReference type="ARBA" id="ARBA00007069"/>
    </source>
</evidence>
<gene>
    <name evidence="10" type="ORF">LJD61_08970</name>
</gene>
<dbReference type="Pfam" id="PF00528">
    <property type="entry name" value="BPD_transp_1"/>
    <property type="match status" value="1"/>
</dbReference>
<feature type="transmembrane region" description="Helical" evidence="8">
    <location>
        <begin position="7"/>
        <end position="30"/>
    </location>
</feature>
<feature type="transmembrane region" description="Helical" evidence="8">
    <location>
        <begin position="64"/>
        <end position="83"/>
    </location>
</feature>
<evidence type="ECO:0000259" key="9">
    <source>
        <dbReference type="PROSITE" id="PS50928"/>
    </source>
</evidence>
<keyword evidence="11" id="KW-1185">Reference proteome</keyword>
<keyword evidence="6 8" id="KW-1133">Transmembrane helix</keyword>
<accession>A0ABT1NEL8</accession>
<keyword evidence="7 8" id="KW-0472">Membrane</keyword>
<keyword evidence="3 8" id="KW-0813">Transport</keyword>
<comment type="similarity">
    <text evidence="2">Belongs to the binding-protein-dependent transport system permease family. CysTW subfamily.</text>
</comment>
<feature type="transmembrane region" description="Helical" evidence="8">
    <location>
        <begin position="95"/>
        <end position="116"/>
    </location>
</feature>
<dbReference type="InterPro" id="IPR035906">
    <property type="entry name" value="MetI-like_sf"/>
</dbReference>
<dbReference type="InterPro" id="IPR051789">
    <property type="entry name" value="Bact_Polyamine_Transport"/>
</dbReference>
<evidence type="ECO:0000256" key="3">
    <source>
        <dbReference type="ARBA" id="ARBA00022448"/>
    </source>
</evidence>
<evidence type="ECO:0000256" key="7">
    <source>
        <dbReference type="ARBA" id="ARBA00023136"/>
    </source>
</evidence>
<protein>
    <submittedName>
        <fullName evidence="10">ABC transporter permease</fullName>
    </submittedName>
</protein>
<organism evidence="10 11">
    <name type="scientific">Lutispora saccharofermentans</name>
    <dbReference type="NCBI Taxonomy" id="3024236"/>
    <lineage>
        <taxon>Bacteria</taxon>
        <taxon>Bacillati</taxon>
        <taxon>Bacillota</taxon>
        <taxon>Clostridia</taxon>
        <taxon>Lutisporales</taxon>
        <taxon>Lutisporaceae</taxon>
        <taxon>Lutispora</taxon>
    </lineage>
</organism>